<sequence length="194" mass="22200">MTETGIYGGSFNPIHRGHVELAERLCRDEGLDELWFMVSPQNPFKKSSPDLLNENIRLELARMAVREHPCLKVSDFEFRLPRPSYTADTLAALRQAYPDRLFTLVIGADNWLAFKDWKKPDEILSHHRILVYPRPGYAVEAASLPPGVKLTDTPLIDISSTEIRRLISQGDDASYGLDEAVWQEIRKKGYYRKA</sequence>
<dbReference type="GO" id="GO:0009435">
    <property type="term" value="P:NAD+ biosynthetic process"/>
    <property type="evidence" value="ECO:0007669"/>
    <property type="project" value="UniProtKB-UniRule"/>
</dbReference>
<dbReference type="PANTHER" id="PTHR39321">
    <property type="entry name" value="NICOTINATE-NUCLEOTIDE ADENYLYLTRANSFERASE-RELATED"/>
    <property type="match status" value="1"/>
</dbReference>
<dbReference type="NCBIfam" id="TIGR00125">
    <property type="entry name" value="cyt_tran_rel"/>
    <property type="match status" value="1"/>
</dbReference>
<name>A0A6N3FHY8_9BACT</name>
<comment type="pathway">
    <text evidence="2 11">Cofactor biosynthesis; NAD(+) biosynthesis; deamido-NAD(+) from nicotinate D-ribonucleotide: step 1/1.</text>
</comment>
<dbReference type="EMBL" id="CACRUT010000020">
    <property type="protein sequence ID" value="VYU51459.1"/>
    <property type="molecule type" value="Genomic_DNA"/>
</dbReference>
<evidence type="ECO:0000256" key="8">
    <source>
        <dbReference type="ARBA" id="ARBA00022840"/>
    </source>
</evidence>
<dbReference type="GO" id="GO:0004515">
    <property type="term" value="F:nicotinate-nucleotide adenylyltransferase activity"/>
    <property type="evidence" value="ECO:0007669"/>
    <property type="project" value="UniProtKB-UniRule"/>
</dbReference>
<keyword evidence="8 11" id="KW-0067">ATP-binding</keyword>
<dbReference type="RefSeq" id="WP_281796692.1">
    <property type="nucleotide sequence ID" value="NZ_AP025941.1"/>
</dbReference>
<evidence type="ECO:0000256" key="4">
    <source>
        <dbReference type="ARBA" id="ARBA00022642"/>
    </source>
</evidence>
<evidence type="ECO:0000256" key="1">
    <source>
        <dbReference type="ARBA" id="ARBA00002324"/>
    </source>
</evidence>
<protein>
    <recommendedName>
        <fullName evidence="11">Probable nicotinate-nucleotide adenylyltransferase</fullName>
        <ecNumber evidence="11">2.7.7.18</ecNumber>
    </recommendedName>
    <alternativeName>
        <fullName evidence="11">Deamido-NAD(+) diphosphorylase</fullName>
    </alternativeName>
    <alternativeName>
        <fullName evidence="11">Deamido-NAD(+) pyrophosphorylase</fullName>
    </alternativeName>
    <alternativeName>
        <fullName evidence="11">Nicotinate mononucleotide adenylyltransferase</fullName>
        <shortName evidence="11">NaMN adenylyltransferase</shortName>
    </alternativeName>
</protein>
<evidence type="ECO:0000256" key="6">
    <source>
        <dbReference type="ARBA" id="ARBA00022695"/>
    </source>
</evidence>
<dbReference type="PANTHER" id="PTHR39321:SF3">
    <property type="entry name" value="PHOSPHOPANTETHEINE ADENYLYLTRANSFERASE"/>
    <property type="match status" value="1"/>
</dbReference>
<evidence type="ECO:0000259" key="12">
    <source>
        <dbReference type="Pfam" id="PF01467"/>
    </source>
</evidence>
<dbReference type="GO" id="GO:0005524">
    <property type="term" value="F:ATP binding"/>
    <property type="evidence" value="ECO:0007669"/>
    <property type="project" value="UniProtKB-KW"/>
</dbReference>
<evidence type="ECO:0000256" key="2">
    <source>
        <dbReference type="ARBA" id="ARBA00005019"/>
    </source>
</evidence>
<keyword evidence="5 11" id="KW-0808">Transferase</keyword>
<dbReference type="CDD" id="cd02165">
    <property type="entry name" value="NMNAT"/>
    <property type="match status" value="1"/>
</dbReference>
<dbReference type="AlphaFoldDB" id="A0A6N3FHY8"/>
<evidence type="ECO:0000256" key="11">
    <source>
        <dbReference type="HAMAP-Rule" id="MF_00244"/>
    </source>
</evidence>
<comment type="similarity">
    <text evidence="3 11">Belongs to the NadD family.</text>
</comment>
<evidence type="ECO:0000256" key="5">
    <source>
        <dbReference type="ARBA" id="ARBA00022679"/>
    </source>
</evidence>
<keyword evidence="9 11" id="KW-0520">NAD</keyword>
<gene>
    <name evidence="11 13" type="primary">nadD</name>
    <name evidence="13" type="ORF">PCLFYP37_03191</name>
</gene>
<dbReference type="HAMAP" id="MF_00244">
    <property type="entry name" value="NaMN_adenylyltr"/>
    <property type="match status" value="1"/>
</dbReference>
<comment type="function">
    <text evidence="1 11">Catalyzes the reversible adenylation of nicotinate mononucleotide (NaMN) to nicotinic acid adenine dinucleotide (NaAD).</text>
</comment>
<evidence type="ECO:0000313" key="13">
    <source>
        <dbReference type="EMBL" id="VYU51459.1"/>
    </source>
</evidence>
<keyword evidence="7 11" id="KW-0547">Nucleotide-binding</keyword>
<dbReference type="EC" id="2.7.7.18" evidence="11"/>
<feature type="domain" description="Cytidyltransferase-like" evidence="12">
    <location>
        <begin position="6"/>
        <end position="165"/>
    </location>
</feature>
<dbReference type="UniPathway" id="UPA00253">
    <property type="reaction ID" value="UER00332"/>
</dbReference>
<dbReference type="InterPro" id="IPR014729">
    <property type="entry name" value="Rossmann-like_a/b/a_fold"/>
</dbReference>
<dbReference type="InterPro" id="IPR004821">
    <property type="entry name" value="Cyt_trans-like"/>
</dbReference>
<dbReference type="Gene3D" id="3.40.50.620">
    <property type="entry name" value="HUPs"/>
    <property type="match status" value="1"/>
</dbReference>
<comment type="catalytic activity">
    <reaction evidence="10 11">
        <text>nicotinate beta-D-ribonucleotide + ATP + H(+) = deamido-NAD(+) + diphosphate</text>
        <dbReference type="Rhea" id="RHEA:22860"/>
        <dbReference type="ChEBI" id="CHEBI:15378"/>
        <dbReference type="ChEBI" id="CHEBI:30616"/>
        <dbReference type="ChEBI" id="CHEBI:33019"/>
        <dbReference type="ChEBI" id="CHEBI:57502"/>
        <dbReference type="ChEBI" id="CHEBI:58437"/>
        <dbReference type="EC" id="2.7.7.18"/>
    </reaction>
</comment>
<keyword evidence="4 11" id="KW-0662">Pyridine nucleotide biosynthesis</keyword>
<evidence type="ECO:0000256" key="9">
    <source>
        <dbReference type="ARBA" id="ARBA00023027"/>
    </source>
</evidence>
<evidence type="ECO:0000256" key="3">
    <source>
        <dbReference type="ARBA" id="ARBA00009014"/>
    </source>
</evidence>
<evidence type="ECO:0000256" key="7">
    <source>
        <dbReference type="ARBA" id="ARBA00022741"/>
    </source>
</evidence>
<dbReference type="NCBIfam" id="TIGR00482">
    <property type="entry name" value="nicotinate (nicotinamide) nucleotide adenylyltransferase"/>
    <property type="match status" value="1"/>
</dbReference>
<dbReference type="Pfam" id="PF01467">
    <property type="entry name" value="CTP_transf_like"/>
    <property type="match status" value="1"/>
</dbReference>
<dbReference type="SUPFAM" id="SSF52374">
    <property type="entry name" value="Nucleotidylyl transferase"/>
    <property type="match status" value="1"/>
</dbReference>
<dbReference type="InterPro" id="IPR005248">
    <property type="entry name" value="NadD/NMNAT"/>
</dbReference>
<reference evidence="13" key="1">
    <citation type="submission" date="2019-11" db="EMBL/GenBank/DDBJ databases">
        <authorList>
            <person name="Feng L."/>
        </authorList>
    </citation>
    <scope>NUCLEOTIDE SEQUENCE</scope>
    <source>
        <strain evidence="13">PclaraLFYP37</strain>
    </source>
</reference>
<accession>A0A6N3FHY8</accession>
<organism evidence="13">
    <name type="scientific">Paraprevotella clara</name>
    <dbReference type="NCBI Taxonomy" id="454154"/>
    <lineage>
        <taxon>Bacteria</taxon>
        <taxon>Pseudomonadati</taxon>
        <taxon>Bacteroidota</taxon>
        <taxon>Bacteroidia</taxon>
        <taxon>Bacteroidales</taxon>
        <taxon>Prevotellaceae</taxon>
        <taxon>Paraprevotella</taxon>
    </lineage>
</organism>
<evidence type="ECO:0000256" key="10">
    <source>
        <dbReference type="ARBA" id="ARBA00048721"/>
    </source>
</evidence>
<keyword evidence="6 11" id="KW-0548">Nucleotidyltransferase</keyword>
<proteinExistence type="inferred from homology"/>